<protein>
    <recommendedName>
        <fullName evidence="3">protein-L-isoaspartate(D-aspartate) O-methyltransferase</fullName>
        <ecNumber evidence="3">2.1.1.77</ecNumber>
    </recommendedName>
</protein>
<dbReference type="CDD" id="cd02440">
    <property type="entry name" value="AdoMet_MTases"/>
    <property type="match status" value="1"/>
</dbReference>
<evidence type="ECO:0000256" key="6">
    <source>
        <dbReference type="ARBA" id="ARBA00022679"/>
    </source>
</evidence>
<proteinExistence type="inferred from homology"/>
<comment type="subcellular location">
    <subcellularLocation>
        <location evidence="1">Cytoplasm</location>
    </subcellularLocation>
</comment>
<organism evidence="8 9">
    <name type="scientific">Albugo candida</name>
    <dbReference type="NCBI Taxonomy" id="65357"/>
    <lineage>
        <taxon>Eukaryota</taxon>
        <taxon>Sar</taxon>
        <taxon>Stramenopiles</taxon>
        <taxon>Oomycota</taxon>
        <taxon>Peronosporomycetes</taxon>
        <taxon>Albuginales</taxon>
        <taxon>Albuginaceae</taxon>
        <taxon>Albugo</taxon>
    </lineage>
</organism>
<evidence type="ECO:0000256" key="2">
    <source>
        <dbReference type="ARBA" id="ARBA00005369"/>
    </source>
</evidence>
<dbReference type="SUPFAM" id="SSF53335">
    <property type="entry name" value="S-adenosyl-L-methionine-dependent methyltransferases"/>
    <property type="match status" value="1"/>
</dbReference>
<dbReference type="GO" id="GO:0004719">
    <property type="term" value="F:protein-L-isoaspartate (D-aspartate) O-methyltransferase activity"/>
    <property type="evidence" value="ECO:0007669"/>
    <property type="project" value="UniProtKB-EC"/>
</dbReference>
<dbReference type="GO" id="GO:0032259">
    <property type="term" value="P:methylation"/>
    <property type="evidence" value="ECO:0007669"/>
    <property type="project" value="UniProtKB-KW"/>
</dbReference>
<dbReference type="Proteomes" id="UP000053237">
    <property type="component" value="Unassembled WGS sequence"/>
</dbReference>
<dbReference type="Gene3D" id="1.10.10.1460">
    <property type="match status" value="1"/>
</dbReference>
<dbReference type="EMBL" id="CAIX01000037">
    <property type="protein sequence ID" value="CCI42623.1"/>
    <property type="molecule type" value="Genomic_DNA"/>
</dbReference>
<keyword evidence="6" id="KW-0808">Transferase</keyword>
<keyword evidence="5" id="KW-0489">Methyltransferase</keyword>
<evidence type="ECO:0000256" key="5">
    <source>
        <dbReference type="ARBA" id="ARBA00022603"/>
    </source>
</evidence>
<evidence type="ECO:0000256" key="3">
    <source>
        <dbReference type="ARBA" id="ARBA00011890"/>
    </source>
</evidence>
<reference evidence="8 9" key="1">
    <citation type="submission" date="2012-05" db="EMBL/GenBank/DDBJ databases">
        <title>Recombination and specialization in a pathogen metapopulation.</title>
        <authorList>
            <person name="Gardiner A."/>
            <person name="Kemen E."/>
            <person name="Schultz-Larsen T."/>
            <person name="MacLean D."/>
            <person name="Van Oosterhout C."/>
            <person name="Jones J.D.G."/>
        </authorList>
    </citation>
    <scope>NUCLEOTIDE SEQUENCE [LARGE SCALE GENOMIC DNA]</scope>
    <source>
        <strain evidence="8 9">Ac Nc2</strain>
    </source>
</reference>
<dbReference type="AlphaFoldDB" id="A0A024G788"/>
<sequence>MSTSQHHAQILCALEPHLKPGASALDLGCGTGYLSVCMAQLVGTTGNVVGIDIVPNLVQKSSYIAQTFFDSDSDLQFVNSNGQASFSSNTFDCIHIGYALPTKTSGQDFLPLLKPGGGLLLPIGLQGQEQLLLKMTKSICGKHISEQEIMRVFCQPMLKEAPEETFTQKERLVQIEEKLHTWRINFETIHNRKPTRSDLYANVAINHLYEEYRMLRH</sequence>
<keyword evidence="7" id="KW-0949">S-adenosyl-L-methionine</keyword>
<dbReference type="EC" id="2.1.1.77" evidence="3"/>
<keyword evidence="9" id="KW-1185">Reference proteome</keyword>
<evidence type="ECO:0000313" key="9">
    <source>
        <dbReference type="Proteomes" id="UP000053237"/>
    </source>
</evidence>
<gene>
    <name evidence="8" type="ORF">BN9_034070</name>
</gene>
<dbReference type="InParanoid" id="A0A024G788"/>
<evidence type="ECO:0000313" key="8">
    <source>
        <dbReference type="EMBL" id="CCI42623.1"/>
    </source>
</evidence>
<name>A0A024G788_9STRA</name>
<keyword evidence="4" id="KW-0963">Cytoplasm</keyword>
<dbReference type="Gene3D" id="3.40.50.150">
    <property type="entry name" value="Vaccinia Virus protein VP39"/>
    <property type="match status" value="1"/>
</dbReference>
<dbReference type="InterPro" id="IPR000682">
    <property type="entry name" value="PCMT"/>
</dbReference>
<accession>A0A024G788</accession>
<dbReference type="GO" id="GO:0005737">
    <property type="term" value="C:cytoplasm"/>
    <property type="evidence" value="ECO:0007669"/>
    <property type="project" value="UniProtKB-SubCell"/>
</dbReference>
<comment type="caution">
    <text evidence="8">The sequence shown here is derived from an EMBL/GenBank/DDBJ whole genome shotgun (WGS) entry which is preliminary data.</text>
</comment>
<dbReference type="STRING" id="65357.A0A024G788"/>
<evidence type="ECO:0000256" key="7">
    <source>
        <dbReference type="ARBA" id="ARBA00022691"/>
    </source>
</evidence>
<comment type="similarity">
    <text evidence="2">Belongs to the methyltransferase superfamily. L-isoaspartyl/D-aspartyl protein methyltransferase family.</text>
</comment>
<evidence type="ECO:0000256" key="4">
    <source>
        <dbReference type="ARBA" id="ARBA00022490"/>
    </source>
</evidence>
<dbReference type="PANTHER" id="PTHR11579:SF0">
    <property type="entry name" value="PROTEIN-L-ISOASPARTATE(D-ASPARTATE) O-METHYLTRANSFERASE"/>
    <property type="match status" value="1"/>
</dbReference>
<dbReference type="PANTHER" id="PTHR11579">
    <property type="entry name" value="PROTEIN-L-ISOASPARTATE O-METHYLTRANSFERASE"/>
    <property type="match status" value="1"/>
</dbReference>
<dbReference type="InterPro" id="IPR029063">
    <property type="entry name" value="SAM-dependent_MTases_sf"/>
</dbReference>
<dbReference type="OrthoDB" id="73890at2759"/>
<evidence type="ECO:0000256" key="1">
    <source>
        <dbReference type="ARBA" id="ARBA00004496"/>
    </source>
</evidence>
<dbReference type="Pfam" id="PF01135">
    <property type="entry name" value="PCMT"/>
    <property type="match status" value="1"/>
</dbReference>